<keyword evidence="2" id="KW-1185">Reference proteome</keyword>
<reference evidence="1 2" key="1">
    <citation type="submission" date="2024-01" db="EMBL/GenBank/DDBJ databases">
        <authorList>
            <person name="Waweru B."/>
        </authorList>
    </citation>
    <scope>NUCLEOTIDE SEQUENCE [LARGE SCALE GENOMIC DNA]</scope>
</reference>
<evidence type="ECO:0000313" key="2">
    <source>
        <dbReference type="Proteomes" id="UP001314170"/>
    </source>
</evidence>
<dbReference type="EMBL" id="CAWUPB010000081">
    <property type="protein sequence ID" value="CAK7323404.1"/>
    <property type="molecule type" value="Genomic_DNA"/>
</dbReference>
<sequence>MWTLRLNRFLRFRRGTYLLVPILPTPSRFGSNCTPRCPTSQLRPSALYPPPRRLMFGQPSMCNRTHPVPTTSLDRDPQSVFPNVTLCSGVNAGAYSLAYSRKLARLAPPSLLDAIAGSTYPSDREGATAIVDEGNHSRASMATELGPIDAIASSSQLERFDPMYAEFARNYDGWETIGRKGRGLHRSPNDRLATSILNNLRIGKRKEKVIGGGAPHDIEESRGTRRAFDATASHIGLYRLERLVENPDPKEVVVEELVLPNAHGAATRTSRGDGQARVSMWVTTKSGGVKTRGGSRWVPTTIIPVC</sequence>
<name>A0AAV1QQY1_9ROSI</name>
<comment type="caution">
    <text evidence="1">The sequence shown here is derived from an EMBL/GenBank/DDBJ whole genome shotgun (WGS) entry which is preliminary data.</text>
</comment>
<protein>
    <submittedName>
        <fullName evidence="1">Uncharacterized protein</fullName>
    </submittedName>
</protein>
<gene>
    <name evidence="1" type="ORF">DCAF_LOCUS1030</name>
</gene>
<dbReference type="Proteomes" id="UP001314170">
    <property type="component" value="Unassembled WGS sequence"/>
</dbReference>
<organism evidence="1 2">
    <name type="scientific">Dovyalis caffra</name>
    <dbReference type="NCBI Taxonomy" id="77055"/>
    <lineage>
        <taxon>Eukaryota</taxon>
        <taxon>Viridiplantae</taxon>
        <taxon>Streptophyta</taxon>
        <taxon>Embryophyta</taxon>
        <taxon>Tracheophyta</taxon>
        <taxon>Spermatophyta</taxon>
        <taxon>Magnoliopsida</taxon>
        <taxon>eudicotyledons</taxon>
        <taxon>Gunneridae</taxon>
        <taxon>Pentapetalae</taxon>
        <taxon>rosids</taxon>
        <taxon>fabids</taxon>
        <taxon>Malpighiales</taxon>
        <taxon>Salicaceae</taxon>
        <taxon>Flacourtieae</taxon>
        <taxon>Dovyalis</taxon>
    </lineage>
</organism>
<dbReference type="AlphaFoldDB" id="A0AAV1QQY1"/>
<accession>A0AAV1QQY1</accession>
<proteinExistence type="predicted"/>
<evidence type="ECO:0000313" key="1">
    <source>
        <dbReference type="EMBL" id="CAK7323404.1"/>
    </source>
</evidence>